<dbReference type="Proteomes" id="UP001196848">
    <property type="component" value="Unassembled WGS sequence"/>
</dbReference>
<keyword evidence="2" id="KW-1185">Reference proteome</keyword>
<organism evidence="1 2">
    <name type="scientific">Sesame phyllody phytoplasma</name>
    <dbReference type="NCBI Taxonomy" id="420408"/>
    <lineage>
        <taxon>Bacteria</taxon>
        <taxon>Bacillati</taxon>
        <taxon>Mycoplasmatota</taxon>
        <taxon>Mollicutes</taxon>
        <taxon>Acholeplasmatales</taxon>
        <taxon>Acholeplasmataceae</taxon>
        <taxon>Candidatus Phytoplasma</taxon>
        <taxon>16SrII (Peanut WB group)</taxon>
    </lineage>
</organism>
<protein>
    <submittedName>
        <fullName evidence="1">Uncharacterized protein</fullName>
    </submittedName>
</protein>
<dbReference type="EMBL" id="JAHBAJ020000002">
    <property type="protein sequence ID" value="MCG3566565.1"/>
    <property type="molecule type" value="Genomic_DNA"/>
</dbReference>
<sequence length="48" mass="5496">MRHDETLADRDELEIIRTYKTIVRGIIQYFCLANNLGGLNPFKLSSGI</sequence>
<proteinExistence type="predicted"/>
<gene>
    <name evidence="1" type="ORF">KHD59_000375</name>
</gene>
<evidence type="ECO:0000313" key="2">
    <source>
        <dbReference type="Proteomes" id="UP001196848"/>
    </source>
</evidence>
<accession>A0ABS9M3C0</accession>
<reference evidence="1" key="1">
    <citation type="submission" date="2022-02" db="EMBL/GenBank/DDBJ databases">
        <title>Draft genome sequence of Candidatus Phytoplasma australasia strain SS02 associated with sesame phyllody disease.</title>
        <authorList>
            <person name="Ranebennur H."/>
            <person name="Kirdat K."/>
            <person name="Tiwarekar B."/>
            <person name="Rawat K."/>
            <person name="Chelam C."/>
            <person name="Solanke A."/>
            <person name="Yadav R."/>
            <person name="Singh K."/>
            <person name="Yadav A."/>
            <person name="Rao G.P."/>
        </authorList>
    </citation>
    <scope>NUCLEOTIDE SEQUENCE [LARGE SCALE GENOMIC DNA]</scope>
    <source>
        <strain evidence="1">SS02</strain>
    </source>
</reference>
<name>A0ABS9M3C0_9MOLU</name>
<evidence type="ECO:0000313" key="1">
    <source>
        <dbReference type="EMBL" id="MCG3566565.1"/>
    </source>
</evidence>
<comment type="caution">
    <text evidence="1">The sequence shown here is derived from an EMBL/GenBank/DDBJ whole genome shotgun (WGS) entry which is preliminary data.</text>
</comment>